<evidence type="ECO:0000313" key="2">
    <source>
        <dbReference type="Proteomes" id="UP000502035"/>
    </source>
</evidence>
<name>A0A6G7YIS2_9ACTN</name>
<protein>
    <recommendedName>
        <fullName evidence="3">DUF1801 domain-containing protein</fullName>
    </recommendedName>
</protein>
<evidence type="ECO:0000313" key="1">
    <source>
        <dbReference type="EMBL" id="QIK76644.1"/>
    </source>
</evidence>
<evidence type="ECO:0008006" key="3">
    <source>
        <dbReference type="Google" id="ProtNLM"/>
    </source>
</evidence>
<gene>
    <name evidence="1" type="ORF">G7071_15650</name>
</gene>
<dbReference type="RefSeq" id="WP_166320278.1">
    <property type="nucleotide sequence ID" value="NZ_CP049866.1"/>
</dbReference>
<proteinExistence type="predicted"/>
<dbReference type="KEGG" id="npi:G7071_15650"/>
<reference evidence="1 2" key="1">
    <citation type="submission" date="2020-03" db="EMBL/GenBank/DDBJ databases">
        <title>Nocardioides sp. nov., isolated from fish.</title>
        <authorList>
            <person name="Hyun D.-W."/>
            <person name="Bae J.-W."/>
        </authorList>
    </citation>
    <scope>NUCLEOTIDE SEQUENCE [LARGE SCALE GENOMIC DNA]</scope>
    <source>
        <strain evidence="1 2">HDW12A</strain>
    </source>
</reference>
<dbReference type="AlphaFoldDB" id="A0A6G7YIS2"/>
<dbReference type="Proteomes" id="UP000502035">
    <property type="component" value="Chromosome"/>
</dbReference>
<dbReference type="EMBL" id="CP049866">
    <property type="protein sequence ID" value="QIK76644.1"/>
    <property type="molecule type" value="Genomic_DNA"/>
</dbReference>
<accession>A0A6G7YIS2</accession>
<organism evidence="1 2">
    <name type="scientific">Nocardioides piscis</name>
    <dbReference type="NCBI Taxonomy" id="2714938"/>
    <lineage>
        <taxon>Bacteria</taxon>
        <taxon>Bacillati</taxon>
        <taxon>Actinomycetota</taxon>
        <taxon>Actinomycetes</taxon>
        <taxon>Propionibacteriales</taxon>
        <taxon>Nocardioidaceae</taxon>
        <taxon>Nocardioides</taxon>
    </lineage>
</organism>
<sequence>MSDLDAVEARIWSLLASYREELEEATIYGMPSLRWPGSGAHDYFAAVKRSSSKVSLYAIAVDAWPQTLEACSERFRARRTGKATFSFPSLDDEMAIELEAFLTRLYAAYRAHHVARAPQPPTHSSLPPPE</sequence>
<keyword evidence="2" id="KW-1185">Reference proteome</keyword>